<dbReference type="InterPro" id="IPR011990">
    <property type="entry name" value="TPR-like_helical_dom_sf"/>
</dbReference>
<protein>
    <submittedName>
        <fullName evidence="6">Import receptor subunit TOM20</fullName>
    </submittedName>
</protein>
<keyword evidence="6" id="KW-0675">Receptor</keyword>
<accession>A0A1I6L1F0</accession>
<sequence length="274" mass="29867">MKLTARIFVTAALLALTLGSATGCNKLKARDQLTKGVQAFKAANFEEAVNHFQTAIALDPNYEDAKLYLATAYASQVVPNLDTPENLKVAQNAIDGFQHVLSTDPNNLTALKQIASIDRNIKKFDEAKEYEKKVIVAAPNDAEANYTIGVVDWIQSYKNAQTILAADGIAADDGNGNPKKSKGACAKMQAANTELVNEGLQYLQKAVDINPTYDDAMQYLNLTYRRKADIECGDDAARKADLAKADEWSQKAMGARKQNELEKEKKNSGGVTMN</sequence>
<keyword evidence="2 3" id="KW-0802">TPR repeat</keyword>
<reference evidence="6 7" key="1">
    <citation type="submission" date="2016-10" db="EMBL/GenBank/DDBJ databases">
        <authorList>
            <person name="de Groot N.N."/>
        </authorList>
    </citation>
    <scope>NUCLEOTIDE SEQUENCE [LARGE SCALE GENOMIC DNA]</scope>
    <source>
        <strain evidence="6 7">DSM 21001</strain>
    </source>
</reference>
<dbReference type="STRING" id="474950.SAMN05421771_0112"/>
<dbReference type="OrthoDB" id="111238at2"/>
<dbReference type="SUPFAM" id="SSF48452">
    <property type="entry name" value="TPR-like"/>
    <property type="match status" value="1"/>
</dbReference>
<name>A0A1I6L1F0_9BACT</name>
<dbReference type="PANTHER" id="PTHR44943">
    <property type="entry name" value="CELLULOSE SYNTHASE OPERON PROTEIN C"/>
    <property type="match status" value="1"/>
</dbReference>
<dbReference type="InterPro" id="IPR051685">
    <property type="entry name" value="Ycf3/AcsC/BcsC/TPR_MFPF"/>
</dbReference>
<keyword evidence="5" id="KW-0732">Signal</keyword>
<proteinExistence type="predicted"/>
<dbReference type="RefSeq" id="WP_089835640.1">
    <property type="nucleotide sequence ID" value="NZ_FOZL01000001.1"/>
</dbReference>
<evidence type="ECO:0000256" key="4">
    <source>
        <dbReference type="SAM" id="MobiDB-lite"/>
    </source>
</evidence>
<dbReference type="Gene3D" id="1.25.40.10">
    <property type="entry name" value="Tetratricopeptide repeat domain"/>
    <property type="match status" value="2"/>
</dbReference>
<organism evidence="6 7">
    <name type="scientific">Granulicella pectinivorans</name>
    <dbReference type="NCBI Taxonomy" id="474950"/>
    <lineage>
        <taxon>Bacteria</taxon>
        <taxon>Pseudomonadati</taxon>
        <taxon>Acidobacteriota</taxon>
        <taxon>Terriglobia</taxon>
        <taxon>Terriglobales</taxon>
        <taxon>Acidobacteriaceae</taxon>
        <taxon>Granulicella</taxon>
    </lineage>
</organism>
<feature type="region of interest" description="Disordered" evidence="4">
    <location>
        <begin position="247"/>
        <end position="274"/>
    </location>
</feature>
<evidence type="ECO:0000313" key="6">
    <source>
        <dbReference type="EMBL" id="SFR97276.1"/>
    </source>
</evidence>
<dbReference type="InterPro" id="IPR019734">
    <property type="entry name" value="TPR_rpt"/>
</dbReference>
<keyword evidence="7" id="KW-1185">Reference proteome</keyword>
<dbReference type="PROSITE" id="PS51257">
    <property type="entry name" value="PROKAR_LIPOPROTEIN"/>
    <property type="match status" value="1"/>
</dbReference>
<dbReference type="AlphaFoldDB" id="A0A1I6L1F0"/>
<evidence type="ECO:0000256" key="1">
    <source>
        <dbReference type="ARBA" id="ARBA00022737"/>
    </source>
</evidence>
<feature type="signal peptide" evidence="5">
    <location>
        <begin position="1"/>
        <end position="23"/>
    </location>
</feature>
<evidence type="ECO:0000256" key="3">
    <source>
        <dbReference type="PROSITE-ProRule" id="PRU00339"/>
    </source>
</evidence>
<dbReference type="EMBL" id="FOZL01000001">
    <property type="protein sequence ID" value="SFR97276.1"/>
    <property type="molecule type" value="Genomic_DNA"/>
</dbReference>
<evidence type="ECO:0000256" key="5">
    <source>
        <dbReference type="SAM" id="SignalP"/>
    </source>
</evidence>
<feature type="chain" id="PRO_5011739899" evidence="5">
    <location>
        <begin position="24"/>
        <end position="274"/>
    </location>
</feature>
<evidence type="ECO:0000256" key="2">
    <source>
        <dbReference type="ARBA" id="ARBA00022803"/>
    </source>
</evidence>
<keyword evidence="1" id="KW-0677">Repeat</keyword>
<gene>
    <name evidence="6" type="ORF">SAMN05421771_0112</name>
</gene>
<feature type="repeat" description="TPR" evidence="3">
    <location>
        <begin position="29"/>
        <end position="62"/>
    </location>
</feature>
<feature type="compositionally biased region" description="Basic and acidic residues" evidence="4">
    <location>
        <begin position="257"/>
        <end position="267"/>
    </location>
</feature>
<dbReference type="SMART" id="SM00028">
    <property type="entry name" value="TPR"/>
    <property type="match status" value="2"/>
</dbReference>
<dbReference type="Pfam" id="PF06552">
    <property type="entry name" value="TOM20_plant"/>
    <property type="match status" value="1"/>
</dbReference>
<dbReference type="PROSITE" id="PS50005">
    <property type="entry name" value="TPR"/>
    <property type="match status" value="1"/>
</dbReference>
<evidence type="ECO:0000313" key="7">
    <source>
        <dbReference type="Proteomes" id="UP000199024"/>
    </source>
</evidence>
<dbReference type="PANTHER" id="PTHR44943:SF10">
    <property type="match status" value="1"/>
</dbReference>
<dbReference type="Proteomes" id="UP000199024">
    <property type="component" value="Unassembled WGS sequence"/>
</dbReference>